<reference evidence="3 4" key="1">
    <citation type="journal article" date="2020" name="Nat. Food">
        <title>A phased Vanilla planifolia genome enables genetic improvement of flavour and production.</title>
        <authorList>
            <person name="Hasing T."/>
            <person name="Tang H."/>
            <person name="Brym M."/>
            <person name="Khazi F."/>
            <person name="Huang T."/>
            <person name="Chambers A.H."/>
        </authorList>
    </citation>
    <scope>NUCLEOTIDE SEQUENCE [LARGE SCALE GENOMIC DNA]</scope>
    <source>
        <tissue evidence="3">Leaf</tissue>
    </source>
</reference>
<evidence type="ECO:0000313" key="3">
    <source>
        <dbReference type="EMBL" id="KAG0474695.1"/>
    </source>
</evidence>
<protein>
    <recommendedName>
        <fullName evidence="2">GRAM domain-containing protein</fullName>
    </recommendedName>
</protein>
<dbReference type="PANTHER" id="PTHR31969">
    <property type="entry name" value="GEM-LIKE PROTEIN 2"/>
    <property type="match status" value="1"/>
</dbReference>
<dbReference type="OrthoDB" id="1736712at2759"/>
<feature type="domain" description="GRAM" evidence="2">
    <location>
        <begin position="95"/>
        <end position="172"/>
    </location>
</feature>
<dbReference type="InterPro" id="IPR011993">
    <property type="entry name" value="PH-like_dom_sf"/>
</dbReference>
<dbReference type="AlphaFoldDB" id="A0A835QJW6"/>
<evidence type="ECO:0000256" key="1">
    <source>
        <dbReference type="ARBA" id="ARBA00009414"/>
    </source>
</evidence>
<sequence>MESKEGHVIGIPLSSHPPTPEHVSMYIHCTLFGFSKIKQRKVKSLSNWMSKFTSKADSFAQGIRDHVNFGSKISETVKSKLSLGTRILQAGGVQKVFRQSFSSRKGEKLLKAFQCYLSTTGGPIAGLLFVSNKKIAFLSNRTLPVASDGKEMRVPYKVAIPLRRIKSTNQTANVERPSQKFLQIVTVDDFEFWFMGFLCYQQCLQCLRTAMAKYEQPSIYCQMVASRRSSSLLML</sequence>
<gene>
    <name evidence="3" type="ORF">HPP92_014381</name>
</gene>
<dbReference type="InterPro" id="IPR004182">
    <property type="entry name" value="GRAM"/>
</dbReference>
<organism evidence="3 4">
    <name type="scientific">Vanilla planifolia</name>
    <name type="common">Vanilla</name>
    <dbReference type="NCBI Taxonomy" id="51239"/>
    <lineage>
        <taxon>Eukaryota</taxon>
        <taxon>Viridiplantae</taxon>
        <taxon>Streptophyta</taxon>
        <taxon>Embryophyta</taxon>
        <taxon>Tracheophyta</taxon>
        <taxon>Spermatophyta</taxon>
        <taxon>Magnoliopsida</taxon>
        <taxon>Liliopsida</taxon>
        <taxon>Asparagales</taxon>
        <taxon>Orchidaceae</taxon>
        <taxon>Vanilloideae</taxon>
        <taxon>Vanilleae</taxon>
        <taxon>Vanilla</taxon>
    </lineage>
</organism>
<dbReference type="Proteomes" id="UP000639772">
    <property type="component" value="Chromosome 7"/>
</dbReference>
<comment type="similarity">
    <text evidence="1">Belongs to the GEM family.</text>
</comment>
<dbReference type="SMART" id="SM00568">
    <property type="entry name" value="GRAM"/>
    <property type="match status" value="1"/>
</dbReference>
<proteinExistence type="inferred from homology"/>
<dbReference type="Pfam" id="PF02893">
    <property type="entry name" value="GRAM"/>
    <property type="match status" value="1"/>
</dbReference>
<dbReference type="InterPro" id="IPR037848">
    <property type="entry name" value="GEM-like"/>
</dbReference>
<dbReference type="Gene3D" id="2.30.29.30">
    <property type="entry name" value="Pleckstrin-homology domain (PH domain)/Phosphotyrosine-binding domain (PTB)"/>
    <property type="match status" value="1"/>
</dbReference>
<name>A0A835QJW6_VANPL</name>
<evidence type="ECO:0000313" key="4">
    <source>
        <dbReference type="Proteomes" id="UP000639772"/>
    </source>
</evidence>
<dbReference type="EMBL" id="JADCNM010000007">
    <property type="protein sequence ID" value="KAG0474695.1"/>
    <property type="molecule type" value="Genomic_DNA"/>
</dbReference>
<accession>A0A835QJW6</accession>
<comment type="caution">
    <text evidence="3">The sequence shown here is derived from an EMBL/GenBank/DDBJ whole genome shotgun (WGS) entry which is preliminary data.</text>
</comment>
<evidence type="ECO:0000259" key="2">
    <source>
        <dbReference type="SMART" id="SM00568"/>
    </source>
</evidence>